<comment type="caution">
    <text evidence="1">The sequence shown here is derived from an EMBL/GenBank/DDBJ whole genome shotgun (WGS) entry which is preliminary data.</text>
</comment>
<dbReference type="EMBL" id="MLJW01001037">
    <property type="protein sequence ID" value="OIQ80607.1"/>
    <property type="molecule type" value="Genomic_DNA"/>
</dbReference>
<proteinExistence type="predicted"/>
<protein>
    <submittedName>
        <fullName evidence="1">Uncharacterized protein</fullName>
    </submittedName>
</protein>
<evidence type="ECO:0000313" key="1">
    <source>
        <dbReference type="EMBL" id="OIQ80607.1"/>
    </source>
</evidence>
<gene>
    <name evidence="1" type="ORF">GALL_376360</name>
</gene>
<dbReference type="AlphaFoldDB" id="A0A1J5QL08"/>
<sequence length="145" mass="15653">MLITTALQVEHCRFKPVLPLNSTVPAPLIVELGTAPVNQLYESSSSKVAPAATVVVRPMPKYGVPCQIRVPPRTVVLPVYGSGLGVKMVVVPVPDTVRLLLPPMQANTWAVWPTLSTRPPSTLYQPPSRMFCETSVSVLVLLLAT</sequence>
<organism evidence="1">
    <name type="scientific">mine drainage metagenome</name>
    <dbReference type="NCBI Taxonomy" id="410659"/>
    <lineage>
        <taxon>unclassified sequences</taxon>
        <taxon>metagenomes</taxon>
        <taxon>ecological metagenomes</taxon>
    </lineage>
</organism>
<reference evidence="1" key="1">
    <citation type="submission" date="2016-10" db="EMBL/GenBank/DDBJ databases">
        <title>Sequence of Gallionella enrichment culture.</title>
        <authorList>
            <person name="Poehlein A."/>
            <person name="Muehling M."/>
            <person name="Daniel R."/>
        </authorList>
    </citation>
    <scope>NUCLEOTIDE SEQUENCE</scope>
</reference>
<name>A0A1J5QL08_9ZZZZ</name>
<accession>A0A1J5QL08</accession>